<keyword evidence="10" id="KW-0539">Nucleus</keyword>
<dbReference type="Proteomes" id="UP000078555">
    <property type="component" value="Unassembled WGS sequence"/>
</dbReference>
<feature type="region of interest" description="Disordered" evidence="13">
    <location>
        <begin position="236"/>
        <end position="359"/>
    </location>
</feature>
<dbReference type="PRINTS" id="PR01848">
    <property type="entry name" value="U2AUXFACTOR"/>
</dbReference>
<organism evidence="16 19">
    <name type="scientific">Plasmodium ovale wallikeri</name>
    <dbReference type="NCBI Taxonomy" id="864142"/>
    <lineage>
        <taxon>Eukaryota</taxon>
        <taxon>Sar</taxon>
        <taxon>Alveolata</taxon>
        <taxon>Apicomplexa</taxon>
        <taxon>Aconoidasida</taxon>
        <taxon>Haemosporida</taxon>
        <taxon>Plasmodiidae</taxon>
        <taxon>Plasmodium</taxon>
        <taxon>Plasmodium (Plasmodium)</taxon>
    </lineage>
</organism>
<evidence type="ECO:0000256" key="10">
    <source>
        <dbReference type="ARBA" id="ARBA00023242"/>
    </source>
</evidence>
<dbReference type="FunFam" id="3.30.70.330:FF:000122">
    <property type="entry name" value="Splicing factor U2AF small subunit"/>
    <property type="match status" value="1"/>
</dbReference>
<evidence type="ECO:0000256" key="3">
    <source>
        <dbReference type="ARBA" id="ARBA00022723"/>
    </source>
</evidence>
<feature type="zinc finger region" description="C3H1-type" evidence="12">
    <location>
        <begin position="193"/>
        <end position="220"/>
    </location>
</feature>
<evidence type="ECO:0000256" key="6">
    <source>
        <dbReference type="ARBA" id="ARBA00022833"/>
    </source>
</evidence>
<evidence type="ECO:0000259" key="15">
    <source>
        <dbReference type="PROSITE" id="PS50103"/>
    </source>
</evidence>
<evidence type="ECO:0000256" key="12">
    <source>
        <dbReference type="PROSITE-ProRule" id="PRU00723"/>
    </source>
</evidence>
<dbReference type="CDD" id="cd12287">
    <property type="entry name" value="RRM_U2AF35_like"/>
    <property type="match status" value="1"/>
</dbReference>
<dbReference type="GO" id="GO:0008270">
    <property type="term" value="F:zinc ion binding"/>
    <property type="evidence" value="ECO:0007669"/>
    <property type="project" value="UniProtKB-KW"/>
</dbReference>
<evidence type="ECO:0000256" key="4">
    <source>
        <dbReference type="ARBA" id="ARBA00022737"/>
    </source>
</evidence>
<dbReference type="PROSITE" id="PS50102">
    <property type="entry name" value="RRM"/>
    <property type="match status" value="1"/>
</dbReference>
<feature type="zinc finger region" description="C3H1-type" evidence="12">
    <location>
        <begin position="56"/>
        <end position="84"/>
    </location>
</feature>
<keyword evidence="6 12" id="KW-0862">Zinc</keyword>
<dbReference type="InterPro" id="IPR000571">
    <property type="entry name" value="Znf_CCCH"/>
</dbReference>
<dbReference type="GO" id="GO:0000398">
    <property type="term" value="P:mRNA splicing, via spliceosome"/>
    <property type="evidence" value="ECO:0007669"/>
    <property type="project" value="InterPro"/>
</dbReference>
<evidence type="ECO:0000313" key="17">
    <source>
        <dbReference type="EMBL" id="SBT35622.1"/>
    </source>
</evidence>
<dbReference type="InterPro" id="IPR000504">
    <property type="entry name" value="RRM_dom"/>
</dbReference>
<evidence type="ECO:0000313" key="18">
    <source>
        <dbReference type="Proteomes" id="UP000078550"/>
    </source>
</evidence>
<keyword evidence="8" id="KW-0238">DNA-binding</keyword>
<keyword evidence="9" id="KW-0508">mRNA splicing</keyword>
<dbReference type="GO" id="GO:0003723">
    <property type="term" value="F:RNA binding"/>
    <property type="evidence" value="ECO:0007669"/>
    <property type="project" value="UniProtKB-UniRule"/>
</dbReference>
<proteinExistence type="predicted"/>
<feature type="domain" description="C3H1-type" evidence="15">
    <location>
        <begin position="193"/>
        <end position="220"/>
    </location>
</feature>
<reference evidence="16" key="1">
    <citation type="submission" date="2016-05" db="EMBL/GenBank/DDBJ databases">
        <authorList>
            <person name="Lavstsen T."/>
            <person name="Jespersen J.S."/>
        </authorList>
    </citation>
    <scope>NUCLEOTIDE SEQUENCE [LARGE SCALE GENOMIC DNA]</scope>
</reference>
<dbReference type="SMART" id="SM00356">
    <property type="entry name" value="ZnF_C3H1"/>
    <property type="match status" value="2"/>
</dbReference>
<accession>A0A1A8YUF2</accession>
<dbReference type="Gene3D" id="3.30.70.330">
    <property type="match status" value="1"/>
</dbReference>
<dbReference type="AlphaFoldDB" id="A0A1A8YUF2"/>
<dbReference type="InterPro" id="IPR009145">
    <property type="entry name" value="U2AF_small"/>
</dbReference>
<feature type="domain" description="C3H1-type" evidence="15">
    <location>
        <begin position="56"/>
        <end position="84"/>
    </location>
</feature>
<dbReference type="InterPro" id="IPR003954">
    <property type="entry name" value="RRM_euk-type"/>
</dbReference>
<dbReference type="EMBL" id="FLRE01000104">
    <property type="protein sequence ID" value="SBT35622.1"/>
    <property type="molecule type" value="Genomic_DNA"/>
</dbReference>
<feature type="compositionally biased region" description="Basic and acidic residues" evidence="13">
    <location>
        <begin position="303"/>
        <end position="340"/>
    </location>
</feature>
<evidence type="ECO:0000256" key="2">
    <source>
        <dbReference type="ARBA" id="ARBA00022664"/>
    </source>
</evidence>
<keyword evidence="2" id="KW-0507">mRNA processing</keyword>
<evidence type="ECO:0000256" key="5">
    <source>
        <dbReference type="ARBA" id="ARBA00022771"/>
    </source>
</evidence>
<dbReference type="SMART" id="SM00361">
    <property type="entry name" value="RRM_1"/>
    <property type="match status" value="1"/>
</dbReference>
<evidence type="ECO:0000256" key="13">
    <source>
        <dbReference type="SAM" id="MobiDB-lite"/>
    </source>
</evidence>
<evidence type="ECO:0000256" key="7">
    <source>
        <dbReference type="ARBA" id="ARBA00022884"/>
    </source>
</evidence>
<dbReference type="InterPro" id="IPR012677">
    <property type="entry name" value="Nucleotide-bd_a/b_plait_sf"/>
</dbReference>
<keyword evidence="3 12" id="KW-0479">Metal-binding</keyword>
<dbReference type="InterPro" id="IPR035979">
    <property type="entry name" value="RBD_domain_sf"/>
</dbReference>
<dbReference type="GO" id="GO:0003677">
    <property type="term" value="F:DNA binding"/>
    <property type="evidence" value="ECO:0007669"/>
    <property type="project" value="UniProtKB-KW"/>
</dbReference>
<feature type="compositionally biased region" description="Basic and acidic residues" evidence="13">
    <location>
        <begin position="236"/>
        <end position="263"/>
    </location>
</feature>
<dbReference type="PROSITE" id="PS50103">
    <property type="entry name" value="ZF_C3H1"/>
    <property type="match status" value="2"/>
</dbReference>
<protein>
    <submittedName>
        <fullName evidence="16">Splicing factor U2AF small subunit, putative (U2AF1)</fullName>
    </submittedName>
</protein>
<dbReference type="PANTHER" id="PTHR12620">
    <property type="entry name" value="U2 SNRNP AUXILIARY FACTOR, SMALL SUBUNIT"/>
    <property type="match status" value="1"/>
</dbReference>
<feature type="domain" description="RRM" evidence="14">
    <location>
        <begin position="116"/>
        <end position="191"/>
    </location>
</feature>
<dbReference type="EMBL" id="FLRD01000079">
    <property type="protein sequence ID" value="SBT35176.1"/>
    <property type="molecule type" value="Genomic_DNA"/>
</dbReference>
<keyword evidence="7 11" id="KW-0694">RNA-binding</keyword>
<dbReference type="Pfam" id="PF00076">
    <property type="entry name" value="RRM_1"/>
    <property type="match status" value="1"/>
</dbReference>
<keyword evidence="4" id="KW-0677">Repeat</keyword>
<dbReference type="SUPFAM" id="SSF54928">
    <property type="entry name" value="RNA-binding domain, RBD"/>
    <property type="match status" value="1"/>
</dbReference>
<sequence>MSSRIYTGVYIYPVRIHFYGQNYSQDDPLTQTIERPKKKKKKKNMAEHLARIIGTEEDRVNCPFFWKIGACRHGDQCSRSHYKPNSAQTLVIRHMYDNPPMAVAIAEGQMVDDEVLDKAADHFEDFYEEVFEELMKYGEIEDMVVCDNIGDHIIGNVYIKYTHEDYAEKAVKELNGRFYAGKPLQIEYTPVTDFREARCRQFVDGQCRRGGYCNFMHIKHVPRAVKRRLYKRMYKKFPEYKKRKKTKDDSDDANHDTNRDRGSREKHRRDRHGESHHSSRRRNRSRSNDDEEEADRSHKHARRENSAERREKIERWNKEREMKNVGKNSNTEKDQAHTDVVEETDANAPVGEDGDSNKL</sequence>
<evidence type="ECO:0000256" key="1">
    <source>
        <dbReference type="ARBA" id="ARBA00004123"/>
    </source>
</evidence>
<evidence type="ECO:0000259" key="14">
    <source>
        <dbReference type="PROSITE" id="PS50102"/>
    </source>
</evidence>
<dbReference type="Proteomes" id="UP000078550">
    <property type="component" value="Unassembled WGS sequence"/>
</dbReference>
<evidence type="ECO:0000256" key="11">
    <source>
        <dbReference type="PROSITE-ProRule" id="PRU00176"/>
    </source>
</evidence>
<dbReference type="Pfam" id="PF00642">
    <property type="entry name" value="zf-CCCH"/>
    <property type="match status" value="2"/>
</dbReference>
<reference evidence="18 19" key="2">
    <citation type="submission" date="2016-05" db="EMBL/GenBank/DDBJ databases">
        <authorList>
            <person name="Naeem Raeece"/>
        </authorList>
    </citation>
    <scope>NUCLEOTIDE SEQUENCE [LARGE SCALE GENOMIC DNA]</scope>
</reference>
<evidence type="ECO:0000313" key="16">
    <source>
        <dbReference type="EMBL" id="SBT35176.1"/>
    </source>
</evidence>
<keyword evidence="19" id="KW-1185">Reference proteome</keyword>
<evidence type="ECO:0000313" key="19">
    <source>
        <dbReference type="Proteomes" id="UP000078555"/>
    </source>
</evidence>
<evidence type="ECO:0000256" key="9">
    <source>
        <dbReference type="ARBA" id="ARBA00023187"/>
    </source>
</evidence>
<name>A0A1A8YUF2_PLAOA</name>
<keyword evidence="5 12" id="KW-0863">Zinc-finger</keyword>
<comment type="subcellular location">
    <subcellularLocation>
        <location evidence="1">Nucleus</location>
    </subcellularLocation>
</comment>
<evidence type="ECO:0000256" key="8">
    <source>
        <dbReference type="ARBA" id="ARBA00023125"/>
    </source>
</evidence>
<dbReference type="GO" id="GO:0089701">
    <property type="term" value="C:U2AF complex"/>
    <property type="evidence" value="ECO:0007669"/>
    <property type="project" value="InterPro"/>
</dbReference>
<gene>
    <name evidence="16" type="ORF">POVWA1_026070</name>
    <name evidence="17" type="ORF">POVWA2_025900</name>
</gene>